<dbReference type="InterPro" id="IPR036590">
    <property type="entry name" value="SRAP-like"/>
</dbReference>
<dbReference type="EMBL" id="JAJNDB010000008">
    <property type="protein sequence ID" value="MCD2197475.1"/>
    <property type="molecule type" value="Genomic_DNA"/>
</dbReference>
<evidence type="ECO:0000256" key="5">
    <source>
        <dbReference type="ARBA" id="ARBA00023124"/>
    </source>
</evidence>
<accession>A0ABS8PGU2</accession>
<proteinExistence type="inferred from homology"/>
<dbReference type="PANTHER" id="PTHR13604:SF0">
    <property type="entry name" value="ABASIC SITE PROCESSING PROTEIN HMCES"/>
    <property type="match status" value="1"/>
</dbReference>
<keyword evidence="6" id="KW-0238">DNA-binding</keyword>
<keyword evidence="2 8" id="KW-0645">Protease</keyword>
<keyword evidence="7" id="KW-0456">Lyase</keyword>
<name>A0ABS8PGU2_9PSEU</name>
<comment type="similarity">
    <text evidence="1 8">Belongs to the SOS response-associated peptidase family.</text>
</comment>
<comment type="caution">
    <text evidence="10">The sequence shown here is derived from an EMBL/GenBank/DDBJ whole genome shotgun (WGS) entry which is preliminary data.</text>
</comment>
<keyword evidence="4 8" id="KW-0378">Hydrolase</keyword>
<reference evidence="10 11" key="1">
    <citation type="submission" date="2021-11" db="EMBL/GenBank/DDBJ databases">
        <title>Draft genome sequence of Actinomycetospora sp. SF1 isolated from the rhizosphere soil.</title>
        <authorList>
            <person name="Duangmal K."/>
            <person name="Chantavorakit T."/>
        </authorList>
    </citation>
    <scope>NUCLEOTIDE SEQUENCE [LARGE SCALE GENOMIC DNA]</scope>
    <source>
        <strain evidence="10 11">TBRC 5722</strain>
    </source>
</reference>
<evidence type="ECO:0000313" key="10">
    <source>
        <dbReference type="EMBL" id="MCD2197475.1"/>
    </source>
</evidence>
<evidence type="ECO:0000256" key="2">
    <source>
        <dbReference type="ARBA" id="ARBA00022670"/>
    </source>
</evidence>
<evidence type="ECO:0000256" key="4">
    <source>
        <dbReference type="ARBA" id="ARBA00022801"/>
    </source>
</evidence>
<dbReference type="Gene3D" id="3.90.1680.10">
    <property type="entry name" value="SOS response associated peptidase-like"/>
    <property type="match status" value="1"/>
</dbReference>
<evidence type="ECO:0000313" key="11">
    <source>
        <dbReference type="Proteomes" id="UP001199469"/>
    </source>
</evidence>
<dbReference type="SUPFAM" id="SSF143081">
    <property type="entry name" value="BB1717-like"/>
    <property type="match status" value="1"/>
</dbReference>
<dbReference type="Pfam" id="PF02586">
    <property type="entry name" value="SRAP"/>
    <property type="match status" value="1"/>
</dbReference>
<evidence type="ECO:0000256" key="8">
    <source>
        <dbReference type="RuleBase" id="RU364100"/>
    </source>
</evidence>
<feature type="region of interest" description="Disordered" evidence="9">
    <location>
        <begin position="39"/>
        <end position="61"/>
    </location>
</feature>
<evidence type="ECO:0000256" key="9">
    <source>
        <dbReference type="SAM" id="MobiDB-lite"/>
    </source>
</evidence>
<evidence type="ECO:0000256" key="7">
    <source>
        <dbReference type="ARBA" id="ARBA00023239"/>
    </source>
</evidence>
<protein>
    <recommendedName>
        <fullName evidence="8">Abasic site processing protein</fullName>
        <ecNumber evidence="8">3.4.-.-</ecNumber>
    </recommendedName>
</protein>
<gene>
    <name evidence="10" type="ORF">LQ327_29300</name>
</gene>
<organism evidence="10 11">
    <name type="scientific">Actinomycetospora endophytica</name>
    <dbReference type="NCBI Taxonomy" id="2291215"/>
    <lineage>
        <taxon>Bacteria</taxon>
        <taxon>Bacillati</taxon>
        <taxon>Actinomycetota</taxon>
        <taxon>Actinomycetes</taxon>
        <taxon>Pseudonocardiales</taxon>
        <taxon>Pseudonocardiaceae</taxon>
        <taxon>Actinomycetospora</taxon>
    </lineage>
</organism>
<dbReference type="RefSeq" id="WP_230739541.1">
    <property type="nucleotide sequence ID" value="NZ_JAJNDB010000008.1"/>
</dbReference>
<dbReference type="Proteomes" id="UP001199469">
    <property type="component" value="Unassembled WGS sequence"/>
</dbReference>
<dbReference type="EC" id="3.4.-.-" evidence="8"/>
<dbReference type="InterPro" id="IPR003738">
    <property type="entry name" value="SRAP"/>
</dbReference>
<keyword evidence="11" id="KW-1185">Reference proteome</keyword>
<evidence type="ECO:0000256" key="6">
    <source>
        <dbReference type="ARBA" id="ARBA00023125"/>
    </source>
</evidence>
<dbReference type="PANTHER" id="PTHR13604">
    <property type="entry name" value="DC12-RELATED"/>
    <property type="match status" value="1"/>
</dbReference>
<sequence length="260" mass="28588">MCGRYALAKDPADLAEEFEAQDATDGAVEGPEYNVAPTLTVPGVVDRHPRDDSGTPDPSTLERSLRAMRWGLVPSWAKDESVGNRLINARAESLTEKPAFRRAAASRRCLLPADGWYEWLRDGGHKIPYFMTYSQSSGLAGHPLALAGLWETWRPRSAEKGTAPLVSATVVTVASAGPLTEIHNRMPLVLPRERWAEWLDPDHEDPTSLLTPSEDVLAAIEMRQVSSKVNNVRNHGAELVEEVHDQPEQQGLDLEAVNPS</sequence>
<evidence type="ECO:0000256" key="3">
    <source>
        <dbReference type="ARBA" id="ARBA00022763"/>
    </source>
</evidence>
<keyword evidence="5" id="KW-0190">Covalent protein-DNA linkage</keyword>
<keyword evidence="3" id="KW-0227">DNA damage</keyword>
<evidence type="ECO:0000256" key="1">
    <source>
        <dbReference type="ARBA" id="ARBA00008136"/>
    </source>
</evidence>